<keyword evidence="3" id="KW-1185">Reference proteome</keyword>
<sequence>MINVEKLRAKWRTIDEDTKRAMRTGEEFYRWTVTPDMPNDVYALIAEIEYMNGVVGALKSSLELIYDRVEGQAAELAREAIEYAEESRS</sequence>
<keyword evidence="1" id="KW-0175">Coiled coil</keyword>
<accession>A0A0Q3QMD9</accession>
<evidence type="ECO:0000313" key="2">
    <source>
        <dbReference type="EMBL" id="KQL18808.1"/>
    </source>
</evidence>
<dbReference type="STRING" id="1637975.AN957_09640"/>
<dbReference type="PATRIC" id="fig|1637975.4.peg.1701"/>
<name>A0A0Q3QMD9_9BACI</name>
<evidence type="ECO:0000313" key="3">
    <source>
        <dbReference type="Proteomes" id="UP000050996"/>
    </source>
</evidence>
<gene>
    <name evidence="2" type="ORF">AN957_09640</name>
</gene>
<organism evidence="2 3">
    <name type="scientific">Cytobacillus solani</name>
    <dbReference type="NCBI Taxonomy" id="1637975"/>
    <lineage>
        <taxon>Bacteria</taxon>
        <taxon>Bacillati</taxon>
        <taxon>Bacillota</taxon>
        <taxon>Bacilli</taxon>
        <taxon>Bacillales</taxon>
        <taxon>Bacillaceae</taxon>
        <taxon>Cytobacillus</taxon>
    </lineage>
</organism>
<evidence type="ECO:0000256" key="1">
    <source>
        <dbReference type="SAM" id="Coils"/>
    </source>
</evidence>
<dbReference type="EMBL" id="LJIX01000006">
    <property type="protein sequence ID" value="KQL18808.1"/>
    <property type="molecule type" value="Genomic_DNA"/>
</dbReference>
<comment type="caution">
    <text evidence="2">The sequence shown here is derived from an EMBL/GenBank/DDBJ whole genome shotgun (WGS) entry which is preliminary data.</text>
</comment>
<protein>
    <submittedName>
        <fullName evidence="2">Uncharacterized protein</fullName>
    </submittedName>
</protein>
<feature type="coiled-coil region" evidence="1">
    <location>
        <begin position="59"/>
        <end position="86"/>
    </location>
</feature>
<reference evidence="2 3" key="1">
    <citation type="submission" date="2015-09" db="EMBL/GenBank/DDBJ databases">
        <title>Genome sequencing project for genomic taxonomy and phylogenomics of Bacillus-like bacteria.</title>
        <authorList>
            <person name="Liu B."/>
            <person name="Wang J."/>
            <person name="Zhu Y."/>
            <person name="Liu G."/>
            <person name="Chen Q."/>
            <person name="Chen Z."/>
            <person name="Lan J."/>
            <person name="Che J."/>
            <person name="Ge C."/>
            <person name="Shi H."/>
            <person name="Pan Z."/>
            <person name="Liu X."/>
        </authorList>
    </citation>
    <scope>NUCLEOTIDE SEQUENCE [LARGE SCALE GENOMIC DNA]</scope>
    <source>
        <strain evidence="2 3">FJAT-18043</strain>
    </source>
</reference>
<proteinExistence type="predicted"/>
<dbReference type="AlphaFoldDB" id="A0A0Q3QMD9"/>
<dbReference type="Proteomes" id="UP000050996">
    <property type="component" value="Unassembled WGS sequence"/>
</dbReference>
<dbReference type="RefSeq" id="WP_056683714.1">
    <property type="nucleotide sequence ID" value="NZ_LJIX01000006.1"/>
</dbReference>